<dbReference type="InterPro" id="IPR002182">
    <property type="entry name" value="NB-ARC"/>
</dbReference>
<evidence type="ECO:0000256" key="1">
    <source>
        <dbReference type="ARBA" id="ARBA00022614"/>
    </source>
</evidence>
<protein>
    <recommendedName>
        <fullName evidence="6">TIR domain-containing protein</fullName>
    </recommendedName>
</protein>
<organism evidence="7">
    <name type="scientific">Brassica cretica</name>
    <name type="common">Mustard</name>
    <dbReference type="NCBI Taxonomy" id="69181"/>
    <lineage>
        <taxon>Eukaryota</taxon>
        <taxon>Viridiplantae</taxon>
        <taxon>Streptophyta</taxon>
        <taxon>Embryophyta</taxon>
        <taxon>Tracheophyta</taxon>
        <taxon>Spermatophyta</taxon>
        <taxon>Magnoliopsida</taxon>
        <taxon>eudicotyledons</taxon>
        <taxon>Gunneridae</taxon>
        <taxon>Pentapetalae</taxon>
        <taxon>rosids</taxon>
        <taxon>malvids</taxon>
        <taxon>Brassicales</taxon>
        <taxon>Brassicaceae</taxon>
        <taxon>Brassiceae</taxon>
        <taxon>Brassica</taxon>
    </lineage>
</organism>
<dbReference type="InterPro" id="IPR027417">
    <property type="entry name" value="P-loop_NTPase"/>
</dbReference>
<keyword evidence="4" id="KW-0611">Plant defense</keyword>
<evidence type="ECO:0000256" key="4">
    <source>
        <dbReference type="ARBA" id="ARBA00022821"/>
    </source>
</evidence>
<dbReference type="InterPro" id="IPR058192">
    <property type="entry name" value="WHD_ROQ1-like"/>
</dbReference>
<dbReference type="FunFam" id="3.40.50.300:FF:001002">
    <property type="entry name" value="Disease resistance protein (TIR-NBS-LRR class)"/>
    <property type="match status" value="1"/>
</dbReference>
<dbReference type="FunFam" id="3.40.50.10140:FF:000007">
    <property type="entry name" value="Disease resistance protein (TIR-NBS-LRR class)"/>
    <property type="match status" value="1"/>
</dbReference>
<dbReference type="PROSITE" id="PS50104">
    <property type="entry name" value="TIR"/>
    <property type="match status" value="1"/>
</dbReference>
<proteinExistence type="predicted"/>
<gene>
    <name evidence="7" type="ORF">F2Q70_00001501</name>
</gene>
<keyword evidence="3" id="KW-0378">Hydrolase</keyword>
<dbReference type="SUPFAM" id="SSF52200">
    <property type="entry name" value="Toll/Interleukin receptor TIR domain"/>
    <property type="match status" value="1"/>
</dbReference>
<evidence type="ECO:0000313" key="7">
    <source>
        <dbReference type="EMBL" id="KAF2573046.1"/>
    </source>
</evidence>
<accession>A0A8S9IVI6</accession>
<dbReference type="GO" id="GO:0016787">
    <property type="term" value="F:hydrolase activity"/>
    <property type="evidence" value="ECO:0007669"/>
    <property type="project" value="UniProtKB-KW"/>
</dbReference>
<dbReference type="Pfam" id="PF23282">
    <property type="entry name" value="WHD_ROQ1"/>
    <property type="match status" value="1"/>
</dbReference>
<evidence type="ECO:0000256" key="2">
    <source>
        <dbReference type="ARBA" id="ARBA00022737"/>
    </source>
</evidence>
<evidence type="ECO:0000259" key="6">
    <source>
        <dbReference type="PROSITE" id="PS50104"/>
    </source>
</evidence>
<dbReference type="SMART" id="SM00382">
    <property type="entry name" value="AAA"/>
    <property type="match status" value="1"/>
</dbReference>
<feature type="domain" description="TIR" evidence="6">
    <location>
        <begin position="11"/>
        <end position="175"/>
    </location>
</feature>
<dbReference type="AlphaFoldDB" id="A0A8S9IVI6"/>
<name>A0A8S9IVI6_BRACR</name>
<dbReference type="SMART" id="SM00255">
    <property type="entry name" value="TIR"/>
    <property type="match status" value="1"/>
</dbReference>
<dbReference type="SUPFAM" id="SSF52540">
    <property type="entry name" value="P-loop containing nucleoside triphosphate hydrolases"/>
    <property type="match status" value="1"/>
</dbReference>
<dbReference type="InterPro" id="IPR042197">
    <property type="entry name" value="Apaf_helical"/>
</dbReference>
<keyword evidence="1" id="KW-0433">Leucine-rich repeat</keyword>
<dbReference type="InterPro" id="IPR035897">
    <property type="entry name" value="Toll_tir_struct_dom_sf"/>
</dbReference>
<dbReference type="GO" id="GO:0043531">
    <property type="term" value="F:ADP binding"/>
    <property type="evidence" value="ECO:0007669"/>
    <property type="project" value="InterPro"/>
</dbReference>
<dbReference type="PRINTS" id="PR00364">
    <property type="entry name" value="DISEASERSIST"/>
</dbReference>
<sequence>MDLSSSSSRSWRFQVFPSFHGADVRVSFLSHLRKQFERNGIIMFNDQEIQRSQIIKPELTRAIQESRILIVVLSQSYASSSWCLNELVEILKCKETAGQIVMTIFYKVDPSDVRKQIGKFGEAFKKTCEGRTQAEIQSWTRALTDVANIKGEHSLNWVNEPDMIEKIANDVSDKLNATPSNDFDGMVELEAHLEKLKSLLHLEKDGAMIAGISGPAGIGKTTIVRALYNQLSSNFPLRYFMENVRGIYRRIDCDQHGLKLHLQEQLLSKILNQDGMKIFHSDVVYERLQNQKVLIILDDVDHLEQLDTLARDVSWFGHGSGIIVTTEDQEILRQHGIKSTYHVNLPSNEEALGIFSRYVFRKRTPANGFKYFSERVVEFCGNLPLGLRVVGSSLRGKNEDEWDVVVHRLETSLARDIERVLRVGYDSLHENDQILFLYIAIFFNYKDNDHVKTMLSSTHVDERHGLKTLVNKSLMDISSKGKVCTSCYNKWVDRRYIDKSLGNGTRAVSGISFDTFETGEVLPSTMNLA</sequence>
<keyword evidence="5" id="KW-0520">NAD</keyword>
<dbReference type="GO" id="GO:0006952">
    <property type="term" value="P:defense response"/>
    <property type="evidence" value="ECO:0007669"/>
    <property type="project" value="UniProtKB-KW"/>
</dbReference>
<dbReference type="Gene3D" id="1.10.8.430">
    <property type="entry name" value="Helical domain of apoptotic protease-activating factors"/>
    <property type="match status" value="1"/>
</dbReference>
<evidence type="ECO:0000256" key="3">
    <source>
        <dbReference type="ARBA" id="ARBA00022801"/>
    </source>
</evidence>
<dbReference type="Gene3D" id="3.40.50.10140">
    <property type="entry name" value="Toll/interleukin-1 receptor homology (TIR) domain"/>
    <property type="match status" value="1"/>
</dbReference>
<dbReference type="Gene3D" id="3.40.50.300">
    <property type="entry name" value="P-loop containing nucleotide triphosphate hydrolases"/>
    <property type="match status" value="1"/>
</dbReference>
<dbReference type="EMBL" id="QGKY02001015">
    <property type="protein sequence ID" value="KAF2573046.1"/>
    <property type="molecule type" value="Genomic_DNA"/>
</dbReference>
<dbReference type="InterPro" id="IPR003593">
    <property type="entry name" value="AAA+_ATPase"/>
</dbReference>
<comment type="caution">
    <text evidence="7">The sequence shown here is derived from an EMBL/GenBank/DDBJ whole genome shotgun (WGS) entry which is preliminary data.</text>
</comment>
<dbReference type="InterPro" id="IPR044974">
    <property type="entry name" value="Disease_R_plants"/>
</dbReference>
<dbReference type="PANTHER" id="PTHR11017">
    <property type="entry name" value="LEUCINE-RICH REPEAT-CONTAINING PROTEIN"/>
    <property type="match status" value="1"/>
</dbReference>
<dbReference type="PANTHER" id="PTHR11017:SF525">
    <property type="entry name" value="TIR DOMAIN-CONTAINING PROTEIN"/>
    <property type="match status" value="1"/>
</dbReference>
<reference evidence="7" key="1">
    <citation type="submission" date="2019-12" db="EMBL/GenBank/DDBJ databases">
        <title>Genome sequencing and annotation of Brassica cretica.</title>
        <authorList>
            <person name="Studholme D.J."/>
            <person name="Sarris P.F."/>
        </authorList>
    </citation>
    <scope>NUCLEOTIDE SEQUENCE</scope>
    <source>
        <strain evidence="7">PFS-102/07</strain>
        <tissue evidence="7">Leaf</tissue>
    </source>
</reference>
<dbReference type="Pfam" id="PF00931">
    <property type="entry name" value="NB-ARC"/>
    <property type="match status" value="1"/>
</dbReference>
<dbReference type="GO" id="GO:0007165">
    <property type="term" value="P:signal transduction"/>
    <property type="evidence" value="ECO:0007669"/>
    <property type="project" value="InterPro"/>
</dbReference>
<dbReference type="Pfam" id="PF01582">
    <property type="entry name" value="TIR"/>
    <property type="match status" value="1"/>
</dbReference>
<dbReference type="InterPro" id="IPR000157">
    <property type="entry name" value="TIR_dom"/>
</dbReference>
<keyword evidence="2" id="KW-0677">Repeat</keyword>
<evidence type="ECO:0000256" key="5">
    <source>
        <dbReference type="ARBA" id="ARBA00023027"/>
    </source>
</evidence>